<accession>A0ABU3CT52</accession>
<reference evidence="1 2" key="1">
    <citation type="submission" date="2023-09" db="EMBL/GenBank/DDBJ databases">
        <authorList>
            <person name="Rey-Velasco X."/>
        </authorList>
    </citation>
    <scope>NUCLEOTIDE SEQUENCE [LARGE SCALE GENOMIC DNA]</scope>
    <source>
        <strain evidence="1 2">F297</strain>
    </source>
</reference>
<dbReference type="InterPro" id="IPR032342">
    <property type="entry name" value="DUF4861"/>
</dbReference>
<dbReference type="Pfam" id="PF16153">
    <property type="entry name" value="DUF4861"/>
    <property type="match status" value="1"/>
</dbReference>
<comment type="caution">
    <text evidence="1">The sequence shown here is derived from an EMBL/GenBank/DDBJ whole genome shotgun (WGS) entry which is preliminary data.</text>
</comment>
<organism evidence="1 2">
    <name type="scientific">Autumnicola edwardsiae</name>
    <dbReference type="NCBI Taxonomy" id="3075594"/>
    <lineage>
        <taxon>Bacteria</taxon>
        <taxon>Pseudomonadati</taxon>
        <taxon>Bacteroidota</taxon>
        <taxon>Flavobacteriia</taxon>
        <taxon>Flavobacteriales</taxon>
        <taxon>Flavobacteriaceae</taxon>
        <taxon>Autumnicola</taxon>
    </lineage>
</organism>
<gene>
    <name evidence="1" type="ORF">RM529_05155</name>
</gene>
<dbReference type="RefSeq" id="WP_311483681.1">
    <property type="nucleotide sequence ID" value="NZ_JAVRHP010000017.1"/>
</dbReference>
<evidence type="ECO:0000313" key="1">
    <source>
        <dbReference type="EMBL" id="MDT0649520.1"/>
    </source>
</evidence>
<dbReference type="PROSITE" id="PS51257">
    <property type="entry name" value="PROKAR_LIPOPROTEIN"/>
    <property type="match status" value="1"/>
</dbReference>
<dbReference type="Proteomes" id="UP001248819">
    <property type="component" value="Unassembled WGS sequence"/>
</dbReference>
<name>A0ABU3CT52_9FLAO</name>
<keyword evidence="2" id="KW-1185">Reference proteome</keyword>
<sequence length="339" mass="38175">MMKKIFLIPVVASLALFSCKDGKEQEQTSAEDAESKIQIAEPQYDTYAEISVKEGGHWEGREYIDGQFKNVENLDVPKEHTDHSWFIRYEGPGWENSQVGYRLYLDWRNAIDIFGKKADTMVLPYVGQDNFDSYHEAAPWGQDILKAGKSLGIGGYGRYMNDTVAHFRNVQNTHAEVNNSAGSSSVAITYEGWQTGEETIDLDAELTIYPEGRYTQVELSPSAEIEGLTTGIVKFEDVPLIQKESEGGNWAYIATYGAQTLVNDEDELGMAIFYKKDELAQQVEGPDDHLLIFKPTSDKVTYYLLGAWEQEKEGITTEEDFVSNLDELLQNLDSNNALK</sequence>
<dbReference type="EMBL" id="JAVRHP010000017">
    <property type="protein sequence ID" value="MDT0649520.1"/>
    <property type="molecule type" value="Genomic_DNA"/>
</dbReference>
<evidence type="ECO:0000313" key="2">
    <source>
        <dbReference type="Proteomes" id="UP001248819"/>
    </source>
</evidence>
<proteinExistence type="predicted"/>
<protein>
    <submittedName>
        <fullName evidence="1">DUF4861 family protein</fullName>
    </submittedName>
</protein>